<dbReference type="EMBL" id="CP003588">
    <property type="protein sequence ID" value="AFK71093.1"/>
    <property type="molecule type" value="Genomic_DNA"/>
</dbReference>
<sequence>MDALPDAQQLRSDQGAADSGVDCRERQDDAYHGQAYAHPCATEIAPTP</sequence>
<gene>
    <name evidence="2" type="ORF">YSA_07983</name>
</gene>
<feature type="region of interest" description="Disordered" evidence="1">
    <location>
        <begin position="1"/>
        <end position="48"/>
    </location>
</feature>
<reference evidence="2 3" key="1">
    <citation type="journal article" date="2012" name="J. Bacteriol.">
        <title>Complete Genome Sequence of the Naphthalene-Degrading Pseudomonas putida Strain ND6.</title>
        <authorList>
            <person name="Li S."/>
            <person name="Zhao H."/>
            <person name="Li Y."/>
            <person name="Niu S."/>
            <person name="Cai B."/>
        </authorList>
    </citation>
    <scope>NUCLEOTIDE SEQUENCE [LARGE SCALE GENOMIC DNA]</scope>
    <source>
        <strain evidence="2 3">ND6</strain>
    </source>
</reference>
<evidence type="ECO:0000313" key="3">
    <source>
        <dbReference type="Proteomes" id="UP000005268"/>
    </source>
</evidence>
<feature type="compositionally biased region" description="Basic and acidic residues" evidence="1">
    <location>
        <begin position="21"/>
        <end position="31"/>
    </location>
</feature>
<accession>I3V022</accession>
<organism evidence="2 3">
    <name type="scientific">Pseudomonas putida ND6</name>
    <dbReference type="NCBI Taxonomy" id="231023"/>
    <lineage>
        <taxon>Bacteria</taxon>
        <taxon>Pseudomonadati</taxon>
        <taxon>Pseudomonadota</taxon>
        <taxon>Gammaproteobacteria</taxon>
        <taxon>Pseudomonadales</taxon>
        <taxon>Pseudomonadaceae</taxon>
        <taxon>Pseudomonas</taxon>
    </lineage>
</organism>
<dbReference type="Proteomes" id="UP000005268">
    <property type="component" value="Chromosome"/>
</dbReference>
<dbReference type="AlphaFoldDB" id="I3V022"/>
<evidence type="ECO:0000313" key="2">
    <source>
        <dbReference type="EMBL" id="AFK71093.1"/>
    </source>
</evidence>
<evidence type="ECO:0000256" key="1">
    <source>
        <dbReference type="SAM" id="MobiDB-lite"/>
    </source>
</evidence>
<dbReference type="HOGENOM" id="CLU_3156854_0_0_6"/>
<proteinExistence type="predicted"/>
<protein>
    <submittedName>
        <fullName evidence="2">Uncharacterized protein</fullName>
    </submittedName>
</protein>
<name>I3V022_PSEPU</name>
<dbReference type="KEGG" id="ppi:YSA_07983"/>